<evidence type="ECO:0000313" key="1">
    <source>
        <dbReference type="Proteomes" id="UP000887564"/>
    </source>
</evidence>
<protein>
    <submittedName>
        <fullName evidence="2">Uncharacterized protein</fullName>
    </submittedName>
</protein>
<sequence>FIGVVCKDALTAVIGQRVFASVPHTYIRVCEHHRGEVMAVCLLRRHSCSLAKKGLNVWLRNLVTLFIHLWHQLSTLSWECLYGSVDLSCSVNELNLQISELQGVFSPVSHEILAQLKYEPLVIYSLLFSVNL</sequence>
<proteinExistence type="predicted"/>
<evidence type="ECO:0000313" key="2">
    <source>
        <dbReference type="WBParaSite" id="PEQ_0000916101-mRNA-1"/>
    </source>
</evidence>
<reference evidence="2" key="1">
    <citation type="submission" date="2022-11" db="UniProtKB">
        <authorList>
            <consortium name="WormBaseParasite"/>
        </authorList>
    </citation>
    <scope>IDENTIFICATION</scope>
</reference>
<dbReference type="Proteomes" id="UP000887564">
    <property type="component" value="Unplaced"/>
</dbReference>
<accession>A0A914S4H2</accession>
<name>A0A914S4H2_PAREQ</name>
<dbReference type="WBParaSite" id="PEQ_0000916101-mRNA-1">
    <property type="protein sequence ID" value="PEQ_0000916101-mRNA-1"/>
    <property type="gene ID" value="PEQ_0000916101"/>
</dbReference>
<keyword evidence="1" id="KW-1185">Reference proteome</keyword>
<organism evidence="1 2">
    <name type="scientific">Parascaris equorum</name>
    <name type="common">Equine roundworm</name>
    <dbReference type="NCBI Taxonomy" id="6256"/>
    <lineage>
        <taxon>Eukaryota</taxon>
        <taxon>Metazoa</taxon>
        <taxon>Ecdysozoa</taxon>
        <taxon>Nematoda</taxon>
        <taxon>Chromadorea</taxon>
        <taxon>Rhabditida</taxon>
        <taxon>Spirurina</taxon>
        <taxon>Ascaridomorpha</taxon>
        <taxon>Ascaridoidea</taxon>
        <taxon>Ascarididae</taxon>
        <taxon>Parascaris</taxon>
    </lineage>
</organism>
<dbReference type="AlphaFoldDB" id="A0A914S4H2"/>